<accession>A0ABR3EVF5</accession>
<protein>
    <recommendedName>
        <fullName evidence="1">T6SS Phospholipase effector Tle1-like catalytic domain-containing protein</fullName>
    </recommendedName>
</protein>
<evidence type="ECO:0000313" key="2">
    <source>
        <dbReference type="EMBL" id="KAL0566880.1"/>
    </source>
</evidence>
<organism evidence="2 3">
    <name type="scientific">Marasmius crinis-equi</name>
    <dbReference type="NCBI Taxonomy" id="585013"/>
    <lineage>
        <taxon>Eukaryota</taxon>
        <taxon>Fungi</taxon>
        <taxon>Dikarya</taxon>
        <taxon>Basidiomycota</taxon>
        <taxon>Agaricomycotina</taxon>
        <taxon>Agaricomycetes</taxon>
        <taxon>Agaricomycetidae</taxon>
        <taxon>Agaricales</taxon>
        <taxon>Marasmiineae</taxon>
        <taxon>Marasmiaceae</taxon>
        <taxon>Marasmius</taxon>
    </lineage>
</organism>
<reference evidence="2 3" key="1">
    <citation type="submission" date="2024-02" db="EMBL/GenBank/DDBJ databases">
        <title>A draft genome for the cacao thread blight pathogen Marasmius crinis-equi.</title>
        <authorList>
            <person name="Cohen S.P."/>
            <person name="Baruah I.K."/>
            <person name="Amoako-Attah I."/>
            <person name="Bukari Y."/>
            <person name="Meinhardt L.W."/>
            <person name="Bailey B.A."/>
        </authorList>
    </citation>
    <scope>NUCLEOTIDE SEQUENCE [LARGE SCALE GENOMIC DNA]</scope>
    <source>
        <strain evidence="2 3">GH-76</strain>
    </source>
</reference>
<keyword evidence="3" id="KW-1185">Reference proteome</keyword>
<dbReference type="Pfam" id="PF09994">
    <property type="entry name" value="T6SS_Tle1-like_cat"/>
    <property type="match status" value="1"/>
</dbReference>
<evidence type="ECO:0000313" key="3">
    <source>
        <dbReference type="Proteomes" id="UP001465976"/>
    </source>
</evidence>
<sequence length="107" mass="12168">MDTDVDRADWRDAKEYSRLHCCDDHAPHLSGGAESHNRSLVVCIDGTTNKFGDKNSNVVEFYARLVKDDDQITYYNSGIGTYPKSPSKSLTYYKRMAAHKFDTVVAW</sequence>
<dbReference type="EMBL" id="JBAHYK010001743">
    <property type="protein sequence ID" value="KAL0566880.1"/>
    <property type="molecule type" value="Genomic_DNA"/>
</dbReference>
<evidence type="ECO:0000259" key="1">
    <source>
        <dbReference type="Pfam" id="PF09994"/>
    </source>
</evidence>
<dbReference type="Proteomes" id="UP001465976">
    <property type="component" value="Unassembled WGS sequence"/>
</dbReference>
<proteinExistence type="predicted"/>
<name>A0ABR3EVF5_9AGAR</name>
<gene>
    <name evidence="2" type="ORF">V5O48_015116</name>
</gene>
<comment type="caution">
    <text evidence="2">The sequence shown here is derived from an EMBL/GenBank/DDBJ whole genome shotgun (WGS) entry which is preliminary data.</text>
</comment>
<feature type="domain" description="T6SS Phospholipase effector Tle1-like catalytic" evidence="1">
    <location>
        <begin position="38"/>
        <end position="103"/>
    </location>
</feature>
<dbReference type="InterPro" id="IPR018712">
    <property type="entry name" value="Tle1-like_cat"/>
</dbReference>